<dbReference type="EMBL" id="JANPWB010000004">
    <property type="protein sequence ID" value="KAJ1191691.1"/>
    <property type="molecule type" value="Genomic_DNA"/>
</dbReference>
<name>A0AAV7UT21_PLEWA</name>
<sequence length="99" mass="10373">MCLPAAESAGTRSARQRGGEAPSGRLWHWERAALELRRVRRGSAGRASTGKVPGRVSQEPGSAATRAFQAARKEATAAAGLARSSPRQSGGGRSLPLFF</sequence>
<evidence type="ECO:0000313" key="3">
    <source>
        <dbReference type="Proteomes" id="UP001066276"/>
    </source>
</evidence>
<evidence type="ECO:0000256" key="1">
    <source>
        <dbReference type="SAM" id="MobiDB-lite"/>
    </source>
</evidence>
<dbReference type="AlphaFoldDB" id="A0AAV7UT21"/>
<gene>
    <name evidence="2" type="ORF">NDU88_001007</name>
</gene>
<comment type="caution">
    <text evidence="2">The sequence shown here is derived from an EMBL/GenBank/DDBJ whole genome shotgun (WGS) entry which is preliminary data.</text>
</comment>
<feature type="region of interest" description="Disordered" evidence="1">
    <location>
        <begin position="39"/>
        <end position="99"/>
    </location>
</feature>
<organism evidence="2 3">
    <name type="scientific">Pleurodeles waltl</name>
    <name type="common">Iberian ribbed newt</name>
    <dbReference type="NCBI Taxonomy" id="8319"/>
    <lineage>
        <taxon>Eukaryota</taxon>
        <taxon>Metazoa</taxon>
        <taxon>Chordata</taxon>
        <taxon>Craniata</taxon>
        <taxon>Vertebrata</taxon>
        <taxon>Euteleostomi</taxon>
        <taxon>Amphibia</taxon>
        <taxon>Batrachia</taxon>
        <taxon>Caudata</taxon>
        <taxon>Salamandroidea</taxon>
        <taxon>Salamandridae</taxon>
        <taxon>Pleurodelinae</taxon>
        <taxon>Pleurodeles</taxon>
    </lineage>
</organism>
<protein>
    <submittedName>
        <fullName evidence="2">Uncharacterized protein</fullName>
    </submittedName>
</protein>
<feature type="region of interest" description="Disordered" evidence="1">
    <location>
        <begin position="1"/>
        <end position="25"/>
    </location>
</feature>
<dbReference type="Proteomes" id="UP001066276">
    <property type="component" value="Chromosome 2_2"/>
</dbReference>
<proteinExistence type="predicted"/>
<evidence type="ECO:0000313" key="2">
    <source>
        <dbReference type="EMBL" id="KAJ1191691.1"/>
    </source>
</evidence>
<accession>A0AAV7UT21</accession>
<reference evidence="2" key="1">
    <citation type="journal article" date="2022" name="bioRxiv">
        <title>Sequencing and chromosome-scale assembly of the giantPleurodeles waltlgenome.</title>
        <authorList>
            <person name="Brown T."/>
            <person name="Elewa A."/>
            <person name="Iarovenko S."/>
            <person name="Subramanian E."/>
            <person name="Araus A.J."/>
            <person name="Petzold A."/>
            <person name="Susuki M."/>
            <person name="Suzuki K.-i.T."/>
            <person name="Hayashi T."/>
            <person name="Toyoda A."/>
            <person name="Oliveira C."/>
            <person name="Osipova E."/>
            <person name="Leigh N.D."/>
            <person name="Simon A."/>
            <person name="Yun M.H."/>
        </authorList>
    </citation>
    <scope>NUCLEOTIDE SEQUENCE</scope>
    <source>
        <strain evidence="2">20211129_DDA</strain>
        <tissue evidence="2">Liver</tissue>
    </source>
</reference>
<keyword evidence="3" id="KW-1185">Reference proteome</keyword>